<keyword evidence="4" id="KW-1185">Reference proteome</keyword>
<gene>
    <name evidence="3" type="primary">Dgri\GH12269</name>
    <name evidence="3" type="ORF">Dgri_GH12269</name>
</gene>
<feature type="compositionally biased region" description="Low complexity" evidence="1">
    <location>
        <begin position="95"/>
        <end position="106"/>
    </location>
</feature>
<dbReference type="HOGENOM" id="CLU_724175_0_0_1"/>
<dbReference type="STRING" id="7222.B4JJE8"/>
<dbReference type="Proteomes" id="UP000001070">
    <property type="component" value="Unassembled WGS sequence"/>
</dbReference>
<dbReference type="PhylomeDB" id="B4JJE8"/>
<name>B4JJE8_DROGR</name>
<evidence type="ECO:0000313" key="4">
    <source>
        <dbReference type="Proteomes" id="UP000001070"/>
    </source>
</evidence>
<protein>
    <submittedName>
        <fullName evidence="3">GH12269</fullName>
    </submittedName>
</protein>
<feature type="signal peptide" evidence="2">
    <location>
        <begin position="1"/>
        <end position="27"/>
    </location>
</feature>
<evidence type="ECO:0000313" key="3">
    <source>
        <dbReference type="EMBL" id="EDV99700.1"/>
    </source>
</evidence>
<organism evidence="4">
    <name type="scientific">Drosophila grimshawi</name>
    <name type="common">Hawaiian fruit fly</name>
    <name type="synonym">Idiomyia grimshawi</name>
    <dbReference type="NCBI Taxonomy" id="7222"/>
    <lineage>
        <taxon>Eukaryota</taxon>
        <taxon>Metazoa</taxon>
        <taxon>Ecdysozoa</taxon>
        <taxon>Arthropoda</taxon>
        <taxon>Hexapoda</taxon>
        <taxon>Insecta</taxon>
        <taxon>Pterygota</taxon>
        <taxon>Neoptera</taxon>
        <taxon>Endopterygota</taxon>
        <taxon>Diptera</taxon>
        <taxon>Brachycera</taxon>
        <taxon>Muscomorpha</taxon>
        <taxon>Ephydroidea</taxon>
        <taxon>Drosophilidae</taxon>
        <taxon>Drosophila</taxon>
        <taxon>Hawaiian Drosophila</taxon>
    </lineage>
</organism>
<dbReference type="InParanoid" id="B4JJE8"/>
<dbReference type="AlphaFoldDB" id="B4JJE8"/>
<feature type="chain" id="PRO_5002812522" evidence="2">
    <location>
        <begin position="28"/>
        <end position="392"/>
    </location>
</feature>
<dbReference type="OMA" id="NNAVGYV"/>
<feature type="region of interest" description="Disordered" evidence="1">
    <location>
        <begin position="92"/>
        <end position="111"/>
    </location>
</feature>
<proteinExistence type="predicted"/>
<dbReference type="eggNOG" id="ENOG502TCIY">
    <property type="taxonomic scope" value="Eukaryota"/>
</dbReference>
<dbReference type="EMBL" id="CH916370">
    <property type="protein sequence ID" value="EDV99700.1"/>
    <property type="molecule type" value="Genomic_DNA"/>
</dbReference>
<keyword evidence="2" id="KW-0732">Signal</keyword>
<evidence type="ECO:0000256" key="2">
    <source>
        <dbReference type="SAM" id="SignalP"/>
    </source>
</evidence>
<feature type="region of interest" description="Disordered" evidence="1">
    <location>
        <begin position="326"/>
        <end position="348"/>
    </location>
</feature>
<sequence>MMQVQVRHSLMLTLISGLLLSLHGSWAASMGRQRRVQTSATTTGHAPPSIFGPHLWYATFNTKDEYVETPFTRRAASRQQPKHLASNIYAEELGSGSESARSSSPSNVAYGDVEPTSELTPAQVQQLLLFNTPRYFSPSASSRVGMQDLEPRFFHLNMMGFNPYRGSSHGERNHTNVNINNNNVTVFTPTTPAPLERIFNAHLMRSPQLMTNYQMRQGPNAGQDAAEQRLPYELYDLYGGGLRFANNVGSLGGASSGVSSLGGLGAFGGLGGAGVPLVPVTLNNNAVGYVPLNLRMFRHLQQAALPIREGEDDPTALSGSADETLQTQLEQEPESVSNDVGEETADKLKSSRFPMFGQRWSQRPINDGLSMIPFTNNPLMAFANNIRRTQYL</sequence>
<evidence type="ECO:0000256" key="1">
    <source>
        <dbReference type="SAM" id="MobiDB-lite"/>
    </source>
</evidence>
<accession>B4JJE8</accession>
<reference evidence="3 4" key="1">
    <citation type="journal article" date="2007" name="Nature">
        <title>Evolution of genes and genomes on the Drosophila phylogeny.</title>
        <authorList>
            <consortium name="Drosophila 12 Genomes Consortium"/>
            <person name="Clark A.G."/>
            <person name="Eisen M.B."/>
            <person name="Smith D.R."/>
            <person name="Bergman C.M."/>
            <person name="Oliver B."/>
            <person name="Markow T.A."/>
            <person name="Kaufman T.C."/>
            <person name="Kellis M."/>
            <person name="Gelbart W."/>
            <person name="Iyer V.N."/>
            <person name="Pollard D.A."/>
            <person name="Sackton T.B."/>
            <person name="Larracuente A.M."/>
            <person name="Singh N.D."/>
            <person name="Abad J.P."/>
            <person name="Abt D.N."/>
            <person name="Adryan B."/>
            <person name="Aguade M."/>
            <person name="Akashi H."/>
            <person name="Anderson W.W."/>
            <person name="Aquadro C.F."/>
            <person name="Ardell D.H."/>
            <person name="Arguello R."/>
            <person name="Artieri C.G."/>
            <person name="Barbash D.A."/>
            <person name="Barker D."/>
            <person name="Barsanti P."/>
            <person name="Batterham P."/>
            <person name="Batzoglou S."/>
            <person name="Begun D."/>
            <person name="Bhutkar A."/>
            <person name="Blanco E."/>
            <person name="Bosak S.A."/>
            <person name="Bradley R.K."/>
            <person name="Brand A.D."/>
            <person name="Brent M.R."/>
            <person name="Brooks A.N."/>
            <person name="Brown R.H."/>
            <person name="Butlin R.K."/>
            <person name="Caggese C."/>
            <person name="Calvi B.R."/>
            <person name="Bernardo de Carvalho A."/>
            <person name="Caspi A."/>
            <person name="Castrezana S."/>
            <person name="Celniker S.E."/>
            <person name="Chang J.L."/>
            <person name="Chapple C."/>
            <person name="Chatterji S."/>
            <person name="Chinwalla A."/>
            <person name="Civetta A."/>
            <person name="Clifton S.W."/>
            <person name="Comeron J.M."/>
            <person name="Costello J.C."/>
            <person name="Coyne J.A."/>
            <person name="Daub J."/>
            <person name="David R.G."/>
            <person name="Delcher A.L."/>
            <person name="Delehaunty K."/>
            <person name="Do C.B."/>
            <person name="Ebling H."/>
            <person name="Edwards K."/>
            <person name="Eickbush T."/>
            <person name="Evans J.D."/>
            <person name="Filipski A."/>
            <person name="Findeiss S."/>
            <person name="Freyhult E."/>
            <person name="Fulton L."/>
            <person name="Fulton R."/>
            <person name="Garcia A.C."/>
            <person name="Gardiner A."/>
            <person name="Garfield D.A."/>
            <person name="Garvin B.E."/>
            <person name="Gibson G."/>
            <person name="Gilbert D."/>
            <person name="Gnerre S."/>
            <person name="Godfrey J."/>
            <person name="Good R."/>
            <person name="Gotea V."/>
            <person name="Gravely B."/>
            <person name="Greenberg A.J."/>
            <person name="Griffiths-Jones S."/>
            <person name="Gross S."/>
            <person name="Guigo R."/>
            <person name="Gustafson E.A."/>
            <person name="Haerty W."/>
            <person name="Hahn M.W."/>
            <person name="Halligan D.L."/>
            <person name="Halpern A.L."/>
            <person name="Halter G.M."/>
            <person name="Han M.V."/>
            <person name="Heger A."/>
            <person name="Hillier L."/>
            <person name="Hinrichs A.S."/>
            <person name="Holmes I."/>
            <person name="Hoskins R.A."/>
            <person name="Hubisz M.J."/>
            <person name="Hultmark D."/>
            <person name="Huntley M.A."/>
            <person name="Jaffe D.B."/>
            <person name="Jagadeeshan S."/>
            <person name="Jeck W.R."/>
            <person name="Johnson J."/>
            <person name="Jones C.D."/>
            <person name="Jordan W.C."/>
            <person name="Karpen G.H."/>
            <person name="Kataoka E."/>
            <person name="Keightley P.D."/>
            <person name="Kheradpour P."/>
            <person name="Kirkness E.F."/>
            <person name="Koerich L.B."/>
            <person name="Kristiansen K."/>
            <person name="Kudrna D."/>
            <person name="Kulathinal R.J."/>
            <person name="Kumar S."/>
            <person name="Kwok R."/>
            <person name="Lander E."/>
            <person name="Langley C.H."/>
            <person name="Lapoint R."/>
            <person name="Lazzaro B.P."/>
            <person name="Lee S.J."/>
            <person name="Levesque L."/>
            <person name="Li R."/>
            <person name="Lin C.F."/>
            <person name="Lin M.F."/>
            <person name="Lindblad-Toh K."/>
            <person name="Llopart A."/>
            <person name="Long M."/>
            <person name="Low L."/>
            <person name="Lozovsky E."/>
            <person name="Lu J."/>
            <person name="Luo M."/>
            <person name="Machado C.A."/>
            <person name="Makalowski W."/>
            <person name="Marzo M."/>
            <person name="Matsuda M."/>
            <person name="Matzkin L."/>
            <person name="McAllister B."/>
            <person name="McBride C.S."/>
            <person name="McKernan B."/>
            <person name="McKernan K."/>
            <person name="Mendez-Lago M."/>
            <person name="Minx P."/>
            <person name="Mollenhauer M.U."/>
            <person name="Montooth K."/>
            <person name="Mount S.M."/>
            <person name="Mu X."/>
            <person name="Myers E."/>
            <person name="Negre B."/>
            <person name="Newfeld S."/>
            <person name="Nielsen R."/>
            <person name="Noor M.A."/>
            <person name="O'Grady P."/>
            <person name="Pachter L."/>
            <person name="Papaceit M."/>
            <person name="Parisi M.J."/>
            <person name="Parisi M."/>
            <person name="Parts L."/>
            <person name="Pedersen J.S."/>
            <person name="Pesole G."/>
            <person name="Phillippy A.M."/>
            <person name="Ponting C.P."/>
            <person name="Pop M."/>
            <person name="Porcelli D."/>
            <person name="Powell J.R."/>
            <person name="Prohaska S."/>
            <person name="Pruitt K."/>
            <person name="Puig M."/>
            <person name="Quesneville H."/>
            <person name="Ram K.R."/>
            <person name="Rand D."/>
            <person name="Rasmussen M.D."/>
            <person name="Reed L.K."/>
            <person name="Reenan R."/>
            <person name="Reily A."/>
            <person name="Remington K.A."/>
            <person name="Rieger T.T."/>
            <person name="Ritchie M.G."/>
            <person name="Robin C."/>
            <person name="Rogers Y.H."/>
            <person name="Rohde C."/>
            <person name="Rozas J."/>
            <person name="Rubenfield M.J."/>
            <person name="Ruiz A."/>
            <person name="Russo S."/>
            <person name="Salzberg S.L."/>
            <person name="Sanchez-Gracia A."/>
            <person name="Saranga D.J."/>
            <person name="Sato H."/>
            <person name="Schaeffer S.W."/>
            <person name="Schatz M.C."/>
            <person name="Schlenke T."/>
            <person name="Schwartz R."/>
            <person name="Segarra C."/>
            <person name="Singh R.S."/>
            <person name="Sirot L."/>
            <person name="Sirota M."/>
            <person name="Sisneros N.B."/>
            <person name="Smith C.D."/>
            <person name="Smith T.F."/>
            <person name="Spieth J."/>
            <person name="Stage D.E."/>
            <person name="Stark A."/>
            <person name="Stephan W."/>
            <person name="Strausberg R.L."/>
            <person name="Strempel S."/>
            <person name="Sturgill D."/>
            <person name="Sutton G."/>
            <person name="Sutton G.G."/>
            <person name="Tao W."/>
            <person name="Teichmann S."/>
            <person name="Tobari Y.N."/>
            <person name="Tomimura Y."/>
            <person name="Tsolas J.M."/>
            <person name="Valente V.L."/>
            <person name="Venter E."/>
            <person name="Venter J.C."/>
            <person name="Vicario S."/>
            <person name="Vieira F.G."/>
            <person name="Vilella A.J."/>
            <person name="Villasante A."/>
            <person name="Walenz B."/>
            <person name="Wang J."/>
            <person name="Wasserman M."/>
            <person name="Watts T."/>
            <person name="Wilson D."/>
            <person name="Wilson R.K."/>
            <person name="Wing R.A."/>
            <person name="Wolfner M.F."/>
            <person name="Wong A."/>
            <person name="Wong G.K."/>
            <person name="Wu C.I."/>
            <person name="Wu G."/>
            <person name="Yamamoto D."/>
            <person name="Yang H.P."/>
            <person name="Yang S.P."/>
            <person name="Yorke J.A."/>
            <person name="Yoshida K."/>
            <person name="Zdobnov E."/>
            <person name="Zhang P."/>
            <person name="Zhang Y."/>
            <person name="Zimin A.V."/>
            <person name="Baldwin J."/>
            <person name="Abdouelleil A."/>
            <person name="Abdulkadir J."/>
            <person name="Abebe A."/>
            <person name="Abera B."/>
            <person name="Abreu J."/>
            <person name="Acer S.C."/>
            <person name="Aftuck L."/>
            <person name="Alexander A."/>
            <person name="An P."/>
            <person name="Anderson E."/>
            <person name="Anderson S."/>
            <person name="Arachi H."/>
            <person name="Azer M."/>
            <person name="Bachantsang P."/>
            <person name="Barry A."/>
            <person name="Bayul T."/>
            <person name="Berlin A."/>
            <person name="Bessette D."/>
            <person name="Bloom T."/>
            <person name="Blye J."/>
            <person name="Boguslavskiy L."/>
            <person name="Bonnet C."/>
            <person name="Boukhgalter B."/>
            <person name="Bourzgui I."/>
            <person name="Brown A."/>
            <person name="Cahill P."/>
            <person name="Channer S."/>
            <person name="Cheshatsang Y."/>
            <person name="Chuda L."/>
            <person name="Citroen M."/>
            <person name="Collymore A."/>
            <person name="Cooke P."/>
            <person name="Costello M."/>
            <person name="D'Aco K."/>
            <person name="Daza R."/>
            <person name="De Haan G."/>
            <person name="DeGray S."/>
            <person name="DeMaso C."/>
            <person name="Dhargay N."/>
            <person name="Dooley K."/>
            <person name="Dooley E."/>
            <person name="Doricent M."/>
            <person name="Dorje P."/>
            <person name="Dorjee K."/>
            <person name="Dupes A."/>
            <person name="Elong R."/>
            <person name="Falk J."/>
            <person name="Farina A."/>
            <person name="Faro S."/>
            <person name="Ferguson D."/>
            <person name="Fisher S."/>
            <person name="Foley C.D."/>
            <person name="Franke A."/>
            <person name="Friedrich D."/>
            <person name="Gadbois L."/>
            <person name="Gearin G."/>
            <person name="Gearin C.R."/>
            <person name="Giannoukos G."/>
            <person name="Goode T."/>
            <person name="Graham J."/>
            <person name="Grandbois E."/>
            <person name="Grewal S."/>
            <person name="Gyaltsen K."/>
            <person name="Hafez N."/>
            <person name="Hagos B."/>
            <person name="Hall J."/>
            <person name="Henson C."/>
            <person name="Hollinger A."/>
            <person name="Honan T."/>
            <person name="Huard M.D."/>
            <person name="Hughes L."/>
            <person name="Hurhula B."/>
            <person name="Husby M.E."/>
            <person name="Kamat A."/>
            <person name="Kanga B."/>
            <person name="Kashin S."/>
            <person name="Khazanovich D."/>
            <person name="Kisner P."/>
            <person name="Lance K."/>
            <person name="Lara M."/>
            <person name="Lee W."/>
            <person name="Lennon N."/>
            <person name="Letendre F."/>
            <person name="LeVine R."/>
            <person name="Lipovsky A."/>
            <person name="Liu X."/>
            <person name="Liu J."/>
            <person name="Liu S."/>
            <person name="Lokyitsang T."/>
            <person name="Lokyitsang Y."/>
            <person name="Lubonja R."/>
            <person name="Lui A."/>
            <person name="MacDonald P."/>
            <person name="Magnisalis V."/>
            <person name="Maru K."/>
            <person name="Matthews C."/>
            <person name="McCusker W."/>
            <person name="McDonough S."/>
            <person name="Mehta T."/>
            <person name="Meldrim J."/>
            <person name="Meneus L."/>
            <person name="Mihai O."/>
            <person name="Mihalev A."/>
            <person name="Mihova T."/>
            <person name="Mittelman R."/>
            <person name="Mlenga V."/>
            <person name="Montmayeur A."/>
            <person name="Mulrain L."/>
            <person name="Navidi A."/>
            <person name="Naylor J."/>
            <person name="Negash T."/>
            <person name="Nguyen T."/>
            <person name="Nguyen N."/>
            <person name="Nicol R."/>
            <person name="Norbu C."/>
            <person name="Norbu N."/>
            <person name="Novod N."/>
            <person name="O'Neill B."/>
            <person name="Osman S."/>
            <person name="Markiewicz E."/>
            <person name="Oyono O.L."/>
            <person name="Patti C."/>
            <person name="Phunkhang P."/>
            <person name="Pierre F."/>
            <person name="Priest M."/>
            <person name="Raghuraman S."/>
            <person name="Rege F."/>
            <person name="Reyes R."/>
            <person name="Rise C."/>
            <person name="Rogov P."/>
            <person name="Ross K."/>
            <person name="Ryan E."/>
            <person name="Settipalli S."/>
            <person name="Shea T."/>
            <person name="Sherpa N."/>
            <person name="Shi L."/>
            <person name="Shih D."/>
            <person name="Sparrow T."/>
            <person name="Spaulding J."/>
            <person name="Stalker J."/>
            <person name="Stange-Thomann N."/>
            <person name="Stavropoulos S."/>
            <person name="Stone C."/>
            <person name="Strader C."/>
            <person name="Tesfaye S."/>
            <person name="Thomson T."/>
            <person name="Thoulutsang Y."/>
            <person name="Thoulutsang D."/>
            <person name="Topham K."/>
            <person name="Topping I."/>
            <person name="Tsamla T."/>
            <person name="Vassiliev H."/>
            <person name="Vo A."/>
            <person name="Wangchuk T."/>
            <person name="Wangdi T."/>
            <person name="Weiand M."/>
            <person name="Wilkinson J."/>
            <person name="Wilson A."/>
            <person name="Yadav S."/>
            <person name="Young G."/>
            <person name="Yu Q."/>
            <person name="Zembek L."/>
            <person name="Zhong D."/>
            <person name="Zimmer A."/>
            <person name="Zwirko Z."/>
            <person name="Jaffe D.B."/>
            <person name="Alvarez P."/>
            <person name="Brockman W."/>
            <person name="Butler J."/>
            <person name="Chin C."/>
            <person name="Gnerre S."/>
            <person name="Grabherr M."/>
            <person name="Kleber M."/>
            <person name="Mauceli E."/>
            <person name="MacCallum I."/>
        </authorList>
    </citation>
    <scope>NUCLEOTIDE SEQUENCE [LARGE SCALE GENOMIC DNA]</scope>
    <source>
        <strain evidence="4">Tucson 15287-2541.00</strain>
    </source>
</reference>